<gene>
    <name evidence="2" type="ORF">Cch02nite_65440</name>
</gene>
<dbReference type="Proteomes" id="UP000619293">
    <property type="component" value="Unassembled WGS sequence"/>
</dbReference>
<dbReference type="EMBL" id="BONG01000056">
    <property type="protein sequence ID" value="GIF93100.1"/>
    <property type="molecule type" value="Genomic_DNA"/>
</dbReference>
<dbReference type="AlphaFoldDB" id="A0A8J3NUL1"/>
<evidence type="ECO:0008006" key="4">
    <source>
        <dbReference type="Google" id="ProtNLM"/>
    </source>
</evidence>
<evidence type="ECO:0000313" key="3">
    <source>
        <dbReference type="Proteomes" id="UP000619293"/>
    </source>
</evidence>
<dbReference type="RefSeq" id="WP_191840421.1">
    <property type="nucleotide sequence ID" value="NZ_BAAALB010000022.1"/>
</dbReference>
<proteinExistence type="predicted"/>
<protein>
    <recommendedName>
        <fullName evidence="4">Secreted protein</fullName>
    </recommendedName>
</protein>
<dbReference type="PROSITE" id="PS51318">
    <property type="entry name" value="TAT"/>
    <property type="match status" value="1"/>
</dbReference>
<sequence length="139" mass="14460">MAHPVLRRGLSLAAAAVAAAASVAIGAVPAAAAVPSKDAEVYTLDDNPGGRGFFESTGEHLFACDQQADGLRVVARITWYAGGSYHTRTVHDANGANNGCTEYANDIEIAEGTEVILEVWLQDGSDGTPRFGNLKSGWA</sequence>
<dbReference type="InterPro" id="IPR006311">
    <property type="entry name" value="TAT_signal"/>
</dbReference>
<comment type="caution">
    <text evidence="2">The sequence shown here is derived from an EMBL/GenBank/DDBJ whole genome shotgun (WGS) entry which is preliminary data.</text>
</comment>
<evidence type="ECO:0000256" key="1">
    <source>
        <dbReference type="SAM" id="SignalP"/>
    </source>
</evidence>
<feature type="signal peptide" evidence="1">
    <location>
        <begin position="1"/>
        <end position="32"/>
    </location>
</feature>
<keyword evidence="1" id="KW-0732">Signal</keyword>
<feature type="chain" id="PRO_5035284274" description="Secreted protein" evidence="1">
    <location>
        <begin position="33"/>
        <end position="139"/>
    </location>
</feature>
<evidence type="ECO:0000313" key="2">
    <source>
        <dbReference type="EMBL" id="GIF93100.1"/>
    </source>
</evidence>
<reference evidence="2 3" key="1">
    <citation type="submission" date="2021-01" db="EMBL/GenBank/DDBJ databases">
        <title>Whole genome shotgun sequence of Catellatospora chokoriensis NBRC 107358.</title>
        <authorList>
            <person name="Komaki H."/>
            <person name="Tamura T."/>
        </authorList>
    </citation>
    <scope>NUCLEOTIDE SEQUENCE [LARGE SCALE GENOMIC DNA]</scope>
    <source>
        <strain evidence="2 3">NBRC 107358</strain>
    </source>
</reference>
<keyword evidence="3" id="KW-1185">Reference proteome</keyword>
<organism evidence="2 3">
    <name type="scientific">Catellatospora chokoriensis</name>
    <dbReference type="NCBI Taxonomy" id="310353"/>
    <lineage>
        <taxon>Bacteria</taxon>
        <taxon>Bacillati</taxon>
        <taxon>Actinomycetota</taxon>
        <taxon>Actinomycetes</taxon>
        <taxon>Micromonosporales</taxon>
        <taxon>Micromonosporaceae</taxon>
        <taxon>Catellatospora</taxon>
    </lineage>
</organism>
<name>A0A8J3NUL1_9ACTN</name>
<accession>A0A8J3NUL1</accession>